<dbReference type="Pfam" id="PF00582">
    <property type="entry name" value="Usp"/>
    <property type="match status" value="1"/>
</dbReference>
<dbReference type="EnsemblPlants" id="Kaladp0059s0353.1.v1.1">
    <property type="protein sequence ID" value="Kaladp0059s0353.1.v1.1"/>
    <property type="gene ID" value="Kaladp0059s0353.v1.1"/>
</dbReference>
<keyword evidence="3" id="KW-1185">Reference proteome</keyword>
<reference evidence="2" key="1">
    <citation type="submission" date="2021-01" db="UniProtKB">
        <authorList>
            <consortium name="EnsemblPlants"/>
        </authorList>
    </citation>
    <scope>IDENTIFICATION</scope>
</reference>
<dbReference type="PANTHER" id="PTHR46100:SF4">
    <property type="entry name" value="USPA DOMAIN-CONTAINING PROTEIN"/>
    <property type="match status" value="1"/>
</dbReference>
<dbReference type="Gramene" id="Kaladp0059s0353.1.v1.1">
    <property type="protein sequence ID" value="Kaladp0059s0353.1.v1.1"/>
    <property type="gene ID" value="Kaladp0059s0353.v1.1"/>
</dbReference>
<evidence type="ECO:0000259" key="1">
    <source>
        <dbReference type="Pfam" id="PF00582"/>
    </source>
</evidence>
<sequence>MGGERRIGVAIDFSDGSRKALKWAVENVVRNGDHLILITIRPEVVCEGGERQLWEATGSPLIPLVQFSDPAIMKKYDVKPDPATLDIASTAARQKEVDVLMKVYWGDPGEKLCEAVGSIPLTCLVVGNRGLGMLKRYLASPSFLSLVGWICPPLCCVFFEW</sequence>
<dbReference type="PANTHER" id="PTHR46100">
    <property type="entry name" value="IMP2'P"/>
    <property type="match status" value="1"/>
</dbReference>
<proteinExistence type="predicted"/>
<dbReference type="AlphaFoldDB" id="A0A7N1A168"/>
<dbReference type="Proteomes" id="UP000594263">
    <property type="component" value="Unplaced"/>
</dbReference>
<dbReference type="SUPFAM" id="SSF52402">
    <property type="entry name" value="Adenine nucleotide alpha hydrolases-like"/>
    <property type="match status" value="1"/>
</dbReference>
<evidence type="ECO:0000313" key="3">
    <source>
        <dbReference type="Proteomes" id="UP000594263"/>
    </source>
</evidence>
<dbReference type="InterPro" id="IPR006016">
    <property type="entry name" value="UspA"/>
</dbReference>
<name>A0A7N1A168_KALFE</name>
<organism evidence="2 3">
    <name type="scientific">Kalanchoe fedtschenkoi</name>
    <name type="common">Lavender scallops</name>
    <name type="synonym">South American air plant</name>
    <dbReference type="NCBI Taxonomy" id="63787"/>
    <lineage>
        <taxon>Eukaryota</taxon>
        <taxon>Viridiplantae</taxon>
        <taxon>Streptophyta</taxon>
        <taxon>Embryophyta</taxon>
        <taxon>Tracheophyta</taxon>
        <taxon>Spermatophyta</taxon>
        <taxon>Magnoliopsida</taxon>
        <taxon>eudicotyledons</taxon>
        <taxon>Gunneridae</taxon>
        <taxon>Pentapetalae</taxon>
        <taxon>Saxifragales</taxon>
        <taxon>Crassulaceae</taxon>
        <taxon>Kalanchoe</taxon>
    </lineage>
</organism>
<dbReference type="CDD" id="cd23659">
    <property type="entry name" value="USP_At3g01520-like"/>
    <property type="match status" value="1"/>
</dbReference>
<evidence type="ECO:0000313" key="2">
    <source>
        <dbReference type="EnsemblPlants" id="Kaladp0059s0353.1.v1.1"/>
    </source>
</evidence>
<dbReference type="InterPro" id="IPR014729">
    <property type="entry name" value="Rossmann-like_a/b/a_fold"/>
</dbReference>
<protein>
    <recommendedName>
        <fullName evidence="1">UspA domain-containing protein</fullName>
    </recommendedName>
</protein>
<dbReference type="Gene3D" id="3.40.50.620">
    <property type="entry name" value="HUPs"/>
    <property type="match status" value="1"/>
</dbReference>
<feature type="domain" description="UspA" evidence="1">
    <location>
        <begin position="5"/>
        <end position="138"/>
    </location>
</feature>
<accession>A0A7N1A168</accession>